<evidence type="ECO:0000313" key="10">
    <source>
        <dbReference type="EMBL" id="ALO17444.1"/>
    </source>
</evidence>
<dbReference type="GO" id="GO:0004803">
    <property type="term" value="F:transposase activity"/>
    <property type="evidence" value="ECO:0007669"/>
    <property type="project" value="InterPro"/>
</dbReference>
<evidence type="ECO:0000313" key="8">
    <source>
        <dbReference type="EMBL" id="ALO16305.1"/>
    </source>
</evidence>
<dbReference type="KEGG" id="blq:L21SP5_01816"/>
<dbReference type="InterPro" id="IPR002514">
    <property type="entry name" value="Transposase_8"/>
</dbReference>
<dbReference type="InterPro" id="IPR009057">
    <property type="entry name" value="Homeodomain-like_sf"/>
</dbReference>
<dbReference type="KEGG" id="blq:L21SP5_00930"/>
<dbReference type="EMBL" id="CP013118">
    <property type="protein sequence ID" value="ALO17089.1"/>
    <property type="molecule type" value="Genomic_DNA"/>
</dbReference>
<dbReference type="EMBL" id="CP013118">
    <property type="protein sequence ID" value="ALO14597.1"/>
    <property type="molecule type" value="Genomic_DNA"/>
</dbReference>
<organism evidence="4 12">
    <name type="scientific">Salinivirga cyanobacteriivorans</name>
    <dbReference type="NCBI Taxonomy" id="1307839"/>
    <lineage>
        <taxon>Bacteria</taxon>
        <taxon>Pseudomonadati</taxon>
        <taxon>Bacteroidota</taxon>
        <taxon>Bacteroidia</taxon>
        <taxon>Bacteroidales</taxon>
        <taxon>Salinivirgaceae</taxon>
        <taxon>Salinivirga</taxon>
    </lineage>
</organism>
<dbReference type="KEGG" id="blq:L21SP5_00637"/>
<dbReference type="KEGG" id="blq:L21SP5_01493"/>
<dbReference type="KEGG" id="blq:L21SP5_02682"/>
<keyword evidence="12" id="KW-1185">Reference proteome</keyword>
<dbReference type="EMBL" id="CP013118">
    <property type="protein sequence ID" value="ALO15581.1"/>
    <property type="molecule type" value="Genomic_DNA"/>
</dbReference>
<protein>
    <submittedName>
        <fullName evidence="4">Transposase</fullName>
    </submittedName>
</protein>
<accession>A0A0S2HXB3</accession>
<evidence type="ECO:0000313" key="12">
    <source>
        <dbReference type="Proteomes" id="UP000064893"/>
    </source>
</evidence>
<dbReference type="SUPFAM" id="SSF46689">
    <property type="entry name" value="Homeodomain-like"/>
    <property type="match status" value="1"/>
</dbReference>
<dbReference type="EMBL" id="CP013118">
    <property type="protein sequence ID" value="ALO13929.1"/>
    <property type="molecule type" value="Genomic_DNA"/>
</dbReference>
<evidence type="ECO:0000313" key="3">
    <source>
        <dbReference type="EMBL" id="ALO14309.1"/>
    </source>
</evidence>
<dbReference type="KEGG" id="blq:L21SP5_03855"/>
<dbReference type="GO" id="GO:0006313">
    <property type="term" value="P:DNA transposition"/>
    <property type="evidence" value="ECO:0007669"/>
    <property type="project" value="InterPro"/>
</dbReference>
<dbReference type="EMBL" id="CP013118">
    <property type="protein sequence ID" value="ALO17444.1"/>
    <property type="molecule type" value="Genomic_DNA"/>
</dbReference>
<dbReference type="EMBL" id="CP013118">
    <property type="protein sequence ID" value="ALO16305.1"/>
    <property type="molecule type" value="Genomic_DNA"/>
</dbReference>
<evidence type="ECO:0000313" key="7">
    <source>
        <dbReference type="EMBL" id="ALO15581.1"/>
    </source>
</evidence>
<dbReference type="KEGG" id="blq:L21SP5_00249"/>
<reference evidence="4 12" key="1">
    <citation type="submission" date="2015-11" db="EMBL/GenBank/DDBJ databases">
        <title>Description and complete genome sequence of a novel strain predominating in hypersaline microbial mats and representing a new family of the Bacteriodetes phylum.</title>
        <authorList>
            <person name="Spring S."/>
            <person name="Bunk B."/>
            <person name="Sproer C."/>
            <person name="Klenk H.-P."/>
        </authorList>
    </citation>
    <scope>NUCLEOTIDE SEQUENCE [LARGE SCALE GENOMIC DNA]</scope>
    <source>
        <strain evidence="4 12">L21-Spi-D4</strain>
    </source>
</reference>
<feature type="coiled-coil region" evidence="1">
    <location>
        <begin position="51"/>
        <end position="78"/>
    </location>
</feature>
<dbReference type="GO" id="GO:0003677">
    <property type="term" value="F:DNA binding"/>
    <property type="evidence" value="ECO:0007669"/>
    <property type="project" value="InterPro"/>
</dbReference>
<dbReference type="Gene3D" id="1.10.10.60">
    <property type="entry name" value="Homeodomain-like"/>
    <property type="match status" value="1"/>
</dbReference>
<evidence type="ECO:0000256" key="1">
    <source>
        <dbReference type="SAM" id="Coils"/>
    </source>
</evidence>
<evidence type="ECO:0000313" key="5">
    <source>
        <dbReference type="EMBL" id="ALO15141.1"/>
    </source>
</evidence>
<name>A0A0S2HXB3_9BACT</name>
<evidence type="ECO:0000313" key="4">
    <source>
        <dbReference type="EMBL" id="ALO14597.1"/>
    </source>
</evidence>
<dbReference type="KEGG" id="blq:L21SP5_03851"/>
<gene>
    <name evidence="2" type="ORF">L21SP5_00249</name>
    <name evidence="3" type="ORF">L21SP5_00637</name>
    <name evidence="4" type="ORF">L21SP5_00930</name>
    <name evidence="5" type="ORF">L21SP5_01493</name>
    <name evidence="6" type="ORF">L21SP5_01816</name>
    <name evidence="7" type="ORF">L21SP5_01942</name>
    <name evidence="8" type="ORF">L21SP5_02682</name>
    <name evidence="9" type="ORF">L21SP5_03478</name>
    <name evidence="10" type="ORF">L21SP5_03851</name>
    <name evidence="11" type="ORF">L21SP5_03855</name>
</gene>
<dbReference type="STRING" id="1307839.L21SP5_00249"/>
<dbReference type="EMBL" id="CP013118">
    <property type="protein sequence ID" value="ALO17448.1"/>
    <property type="molecule type" value="Genomic_DNA"/>
</dbReference>
<sequence>MAVELCQTQQNRPKKEIAQELGITDNMLNRWVREHDKYGDNSFAGQGRPVMTDKEKELAQLRKELRETQIERDILKKAVSIFSKGDSRNTNS</sequence>
<evidence type="ECO:0000313" key="2">
    <source>
        <dbReference type="EMBL" id="ALO13929.1"/>
    </source>
</evidence>
<proteinExistence type="predicted"/>
<evidence type="ECO:0000313" key="9">
    <source>
        <dbReference type="EMBL" id="ALO17089.1"/>
    </source>
</evidence>
<dbReference type="Pfam" id="PF01527">
    <property type="entry name" value="HTH_Tnp_1"/>
    <property type="match status" value="1"/>
</dbReference>
<dbReference type="EMBL" id="CP013118">
    <property type="protein sequence ID" value="ALO15457.1"/>
    <property type="molecule type" value="Genomic_DNA"/>
</dbReference>
<dbReference type="EMBL" id="CP013118">
    <property type="protein sequence ID" value="ALO14309.1"/>
    <property type="molecule type" value="Genomic_DNA"/>
</dbReference>
<evidence type="ECO:0000313" key="6">
    <source>
        <dbReference type="EMBL" id="ALO15457.1"/>
    </source>
</evidence>
<dbReference type="KEGG" id="blq:L21SP5_01942"/>
<keyword evidence="1" id="KW-0175">Coiled coil</keyword>
<dbReference type="Proteomes" id="UP000064893">
    <property type="component" value="Chromosome"/>
</dbReference>
<dbReference type="RefSeq" id="WP_237214972.1">
    <property type="nucleotide sequence ID" value="NZ_CP013118.1"/>
</dbReference>
<dbReference type="AlphaFoldDB" id="A0A0S2HXB3"/>
<dbReference type="EMBL" id="CP013118">
    <property type="protein sequence ID" value="ALO15141.1"/>
    <property type="molecule type" value="Genomic_DNA"/>
</dbReference>
<evidence type="ECO:0000313" key="11">
    <source>
        <dbReference type="EMBL" id="ALO17448.1"/>
    </source>
</evidence>
<dbReference type="KEGG" id="blq:L21SP5_03478"/>